<organism evidence="1 2">
    <name type="scientific">Arcobacter roscoffensis</name>
    <dbReference type="NCBI Taxonomy" id="2961520"/>
    <lineage>
        <taxon>Bacteria</taxon>
        <taxon>Pseudomonadati</taxon>
        <taxon>Campylobacterota</taxon>
        <taxon>Epsilonproteobacteria</taxon>
        <taxon>Campylobacterales</taxon>
        <taxon>Arcobacteraceae</taxon>
        <taxon>Arcobacter</taxon>
    </lineage>
</organism>
<name>A0ABY5E6K3_9BACT</name>
<dbReference type="RefSeq" id="WP_254577557.1">
    <property type="nucleotide sequence ID" value="NZ_CP100595.1"/>
</dbReference>
<accession>A0ABY5E6K3</accession>
<dbReference type="Proteomes" id="UP001060012">
    <property type="component" value="Chromosome"/>
</dbReference>
<dbReference type="EMBL" id="CP100595">
    <property type="protein sequence ID" value="UTJ07380.1"/>
    <property type="molecule type" value="Genomic_DNA"/>
</dbReference>
<evidence type="ECO:0000313" key="2">
    <source>
        <dbReference type="Proteomes" id="UP001060012"/>
    </source>
</evidence>
<reference evidence="1" key="1">
    <citation type="submission" date="2022-07" db="EMBL/GenBank/DDBJ databases">
        <title>Arcobacter roscoffensis sp. nov., a marine bacterium isolated from coastal seawater collected from Roscoff, France.</title>
        <authorList>
            <person name="Pascual J."/>
            <person name="Lepeaux C."/>
            <person name="Methner A."/>
            <person name="Overmann J."/>
        </authorList>
    </citation>
    <scope>NUCLEOTIDE SEQUENCE</scope>
    <source>
        <strain evidence="1">ARW1-2F2</strain>
    </source>
</reference>
<keyword evidence="2" id="KW-1185">Reference proteome</keyword>
<proteinExistence type="predicted"/>
<gene>
    <name evidence="1" type="ORF">NJU99_04620</name>
</gene>
<protein>
    <recommendedName>
        <fullName evidence="3">EF-hand domain-containing protein</fullName>
    </recommendedName>
</protein>
<sequence>MNISSIDSYGLDIPDYADISIQPSSPSFETPDPVDQVAPPREIGDASVVNIDAVAQDNIQTQALQQDFLFNLDELRNGNISREDFSNFLGDSGLNNLNLQEQVLNTQNDITTDANYAAALFSITNETANSTGENKLSSFANMMDKINEQTQSPDVREKLQAYTSNL</sequence>
<evidence type="ECO:0008006" key="3">
    <source>
        <dbReference type="Google" id="ProtNLM"/>
    </source>
</evidence>
<evidence type="ECO:0000313" key="1">
    <source>
        <dbReference type="EMBL" id="UTJ07380.1"/>
    </source>
</evidence>